<dbReference type="GO" id="GO:0014069">
    <property type="term" value="C:postsynaptic density"/>
    <property type="evidence" value="ECO:0007669"/>
    <property type="project" value="TreeGrafter"/>
</dbReference>
<dbReference type="GO" id="GO:0007156">
    <property type="term" value="P:homophilic cell adhesion via plasma membrane adhesion molecules"/>
    <property type="evidence" value="ECO:0007669"/>
    <property type="project" value="InterPro"/>
</dbReference>
<dbReference type="GO" id="GO:0005737">
    <property type="term" value="C:cytoplasm"/>
    <property type="evidence" value="ECO:0007669"/>
    <property type="project" value="TreeGrafter"/>
</dbReference>
<dbReference type="GO" id="GO:0042383">
    <property type="term" value="C:sarcolemma"/>
    <property type="evidence" value="ECO:0007669"/>
    <property type="project" value="UniProtKB-SubCell"/>
</dbReference>
<dbReference type="InterPro" id="IPR020894">
    <property type="entry name" value="Cadherin_CS"/>
</dbReference>
<accession>A0A8C4F8G5</accession>
<keyword evidence="10" id="KW-0732">Signal</keyword>
<dbReference type="CDD" id="cd11304">
    <property type="entry name" value="Cadherin_repeat"/>
    <property type="match status" value="4"/>
</dbReference>
<dbReference type="GO" id="GO:0045296">
    <property type="term" value="F:cadherin binding"/>
    <property type="evidence" value="ECO:0007669"/>
    <property type="project" value="TreeGrafter"/>
</dbReference>
<dbReference type="FunFam" id="2.60.40.60:FF:000011">
    <property type="entry name" value="Cadherin 1"/>
    <property type="match status" value="1"/>
</dbReference>
<dbReference type="GO" id="GO:0034332">
    <property type="term" value="P:adherens junction organization"/>
    <property type="evidence" value="ECO:0007669"/>
    <property type="project" value="UniProtKB-ARBA"/>
</dbReference>
<dbReference type="GO" id="GO:0007398">
    <property type="term" value="P:ectoderm development"/>
    <property type="evidence" value="ECO:0007669"/>
    <property type="project" value="UniProtKB-ARBA"/>
</dbReference>
<evidence type="ECO:0000256" key="5">
    <source>
        <dbReference type="ARBA" id="ARBA00004568"/>
    </source>
</evidence>
<evidence type="ECO:0000256" key="16">
    <source>
        <dbReference type="ARBA" id="ARBA00023136"/>
    </source>
</evidence>
<evidence type="ECO:0000256" key="18">
    <source>
        <dbReference type="PROSITE-ProRule" id="PRU00043"/>
    </source>
</evidence>
<dbReference type="GO" id="GO:0045177">
    <property type="term" value="C:apical part of cell"/>
    <property type="evidence" value="ECO:0007669"/>
    <property type="project" value="TreeGrafter"/>
</dbReference>
<dbReference type="Pfam" id="PF00028">
    <property type="entry name" value="Cadherin"/>
    <property type="match status" value="5"/>
</dbReference>
<dbReference type="SMART" id="SM00112">
    <property type="entry name" value="CA"/>
    <property type="match status" value="5"/>
</dbReference>
<evidence type="ECO:0000256" key="12">
    <source>
        <dbReference type="ARBA" id="ARBA00022837"/>
    </source>
</evidence>
<dbReference type="GeneTree" id="ENSGT00940000155981"/>
<evidence type="ECO:0000256" key="1">
    <source>
        <dbReference type="ARBA" id="ARBA00004135"/>
    </source>
</evidence>
<comment type="subcellular location">
    <subcellularLocation>
        <location evidence="4">Cell junction</location>
        <location evidence="4">Adherens junction</location>
    </subcellularLocation>
    <subcellularLocation>
        <location evidence="5">Cell junction</location>
        <location evidence="5">Desmosome</location>
    </subcellularLocation>
    <subcellularLocation>
        <location evidence="1">Cell membrane</location>
        <location evidence="1">Sarcolemma</location>
    </subcellularLocation>
    <subcellularLocation>
        <location evidence="3 19">Cell membrane</location>
        <topology evidence="3 19">Single-pass type I membrane protein</topology>
    </subcellularLocation>
    <subcellularLocation>
        <location evidence="2">Cell surface</location>
    </subcellularLocation>
</comment>
<keyword evidence="6" id="KW-1003">Cell membrane</keyword>
<comment type="function">
    <text evidence="20">Cadherins are calcium-dependent cell adhesion proteins.</text>
</comment>
<evidence type="ECO:0000256" key="7">
    <source>
        <dbReference type="ARBA" id="ARBA00022685"/>
    </source>
</evidence>
<dbReference type="InterPro" id="IPR027397">
    <property type="entry name" value="Catenin-bd_sf"/>
</dbReference>
<keyword evidence="7" id="KW-0165">Cleavage on pair of basic residues</keyword>
<dbReference type="Gene3D" id="4.10.900.10">
    <property type="entry name" value="TCF3-CBD (Catenin binding domain)"/>
    <property type="match status" value="1"/>
</dbReference>
<evidence type="ECO:0000256" key="6">
    <source>
        <dbReference type="ARBA" id="ARBA00022475"/>
    </source>
</evidence>
<dbReference type="PROSITE" id="PS00232">
    <property type="entry name" value="CADHERIN_1"/>
    <property type="match status" value="1"/>
</dbReference>
<dbReference type="GO" id="GO:0030027">
    <property type="term" value="C:lamellipodium"/>
    <property type="evidence" value="ECO:0007669"/>
    <property type="project" value="TreeGrafter"/>
</dbReference>
<dbReference type="GO" id="GO:0008013">
    <property type="term" value="F:beta-catenin binding"/>
    <property type="evidence" value="ECO:0007669"/>
    <property type="project" value="TreeGrafter"/>
</dbReference>
<evidence type="ECO:0000256" key="20">
    <source>
        <dbReference type="RuleBase" id="RU004357"/>
    </source>
</evidence>
<feature type="domain" description="Cadherin" evidence="22">
    <location>
        <begin position="228"/>
        <end position="342"/>
    </location>
</feature>
<evidence type="ECO:0000256" key="9">
    <source>
        <dbReference type="ARBA" id="ARBA00022723"/>
    </source>
</evidence>
<evidence type="ECO:0000256" key="21">
    <source>
        <dbReference type="SAM" id="Phobius"/>
    </source>
</evidence>
<sequence length="865" mass="96086">MEDHVYMLIKYNVYNFDIIIKQASHHPYLLAALFHHLAELVSFITKPSQQAVFATAMGCVCVCVCVARARVCSPIHDACLLSLQVKPSDATLTQRVPEILFPWHSVVVRGDGTLRRVKRDWVIPPINVPENSRGQFPEDLVRIRSDRDKNRMLRYSVTGPGADQPPTGIFIINPISGQLSVTKPLDREHISNFHLRAHAVDLNGNQVENPIDIVINVIDQNDNRPEFTHTIFNGSVPEGSKPGSFVMTVTAVDKDDPKTANGMLRYKILSQNPQSPSSNMFTINNKTGDIITVAAGLDREKVTQYTLIIQATDMEGNPTYGLSNTATTVIRITDVNDNPPEFTTDTFFGEVHENRVNVIVANLTVTDKDQPHTQAWSAVYRIIAGDPTGRFSIPTDPTTNEGLLTVVKPIDFELTRSFMLTVEAENEVTLARGIHLPRQSTATVSIRILDINESPEFSPNPKSIKLEEGLPAGSLLTTFTAQDPDRFMRQTVRYSKMYDPANWLEIDPVNGRISTIAILDRESPYVKNNLYNVTFMASDNGIPPASGTGTLQMYLMDINDNAPHVFPPEVEMCEKPDPNAINITASDPDLTPNAGPFAFELASRPSDVRRNWTLNRVNGEYAQLRLRISSLASGIYEIPIMITDSGNLPMSNTSYLRVKVCQCDHHGDCVDMERIIAAGLGTGAIIAILICIIILLVLVLLFVMWMKRRDKERQAKQLLIDPEDDVRDNILKYDEEGGGEEDQDYDLSQLQQPDALEPECVKVGIRRLDERPLHHDHQYPLRSAAPHPGDIGDFIHEGLKAADNDPTAPPYDSLLVFDYEGSGSTAGSLSSLHSSSSCGDQDYDYLGDWGPRFRKLADLYGGGDD</sequence>
<evidence type="ECO:0000256" key="2">
    <source>
        <dbReference type="ARBA" id="ARBA00004241"/>
    </source>
</evidence>
<dbReference type="InterPro" id="IPR002126">
    <property type="entry name" value="Cadherin-like_dom"/>
</dbReference>
<name>A0A8C4F8G5_DICLA</name>
<evidence type="ECO:0000256" key="11">
    <source>
        <dbReference type="ARBA" id="ARBA00022737"/>
    </source>
</evidence>
<dbReference type="SUPFAM" id="SSF49313">
    <property type="entry name" value="Cadherin-like"/>
    <property type="match status" value="5"/>
</dbReference>
<dbReference type="PRINTS" id="PR00205">
    <property type="entry name" value="CADHERIN"/>
</dbReference>
<dbReference type="GO" id="GO:0042074">
    <property type="term" value="P:cell migration involved in gastrulation"/>
    <property type="evidence" value="ECO:0007669"/>
    <property type="project" value="UniProtKB-ARBA"/>
</dbReference>
<dbReference type="GO" id="GO:0001764">
    <property type="term" value="P:neuron migration"/>
    <property type="evidence" value="ECO:0007669"/>
    <property type="project" value="UniProtKB-ARBA"/>
</dbReference>
<evidence type="ECO:0000256" key="15">
    <source>
        <dbReference type="ARBA" id="ARBA00022989"/>
    </source>
</evidence>
<organism evidence="23 24">
    <name type="scientific">Dicentrarchus labrax</name>
    <name type="common">European seabass</name>
    <name type="synonym">Morone labrax</name>
    <dbReference type="NCBI Taxonomy" id="13489"/>
    <lineage>
        <taxon>Eukaryota</taxon>
        <taxon>Metazoa</taxon>
        <taxon>Chordata</taxon>
        <taxon>Craniata</taxon>
        <taxon>Vertebrata</taxon>
        <taxon>Euteleostomi</taxon>
        <taxon>Actinopterygii</taxon>
        <taxon>Neopterygii</taxon>
        <taxon>Teleostei</taxon>
        <taxon>Neoteleostei</taxon>
        <taxon>Acanthomorphata</taxon>
        <taxon>Eupercaria</taxon>
        <taxon>Moronidae</taxon>
        <taxon>Dicentrarchus</taxon>
    </lineage>
</organism>
<dbReference type="FunFam" id="4.10.900.10:FF:000001">
    <property type="entry name" value="Cadherin 2"/>
    <property type="match status" value="1"/>
</dbReference>
<evidence type="ECO:0000256" key="17">
    <source>
        <dbReference type="ARBA" id="ARBA00023180"/>
    </source>
</evidence>
<dbReference type="InterPro" id="IPR039808">
    <property type="entry name" value="Cadherin"/>
</dbReference>
<evidence type="ECO:0000313" key="24">
    <source>
        <dbReference type="Proteomes" id="UP000694389"/>
    </source>
</evidence>
<dbReference type="PROSITE" id="PS50268">
    <property type="entry name" value="CADHERIN_2"/>
    <property type="match status" value="5"/>
</dbReference>
<feature type="domain" description="Cadherin" evidence="22">
    <location>
        <begin position="360"/>
        <end position="457"/>
    </location>
</feature>
<keyword evidence="11" id="KW-0677">Repeat</keyword>
<dbReference type="Gene3D" id="2.60.40.60">
    <property type="entry name" value="Cadherins"/>
    <property type="match status" value="5"/>
</dbReference>
<dbReference type="Ensembl" id="ENSDLAT00005030346.2">
    <property type="protein sequence ID" value="ENSDLAP00005028450.2"/>
    <property type="gene ID" value="ENSDLAG00005008669.2"/>
</dbReference>
<evidence type="ECO:0000313" key="23">
    <source>
        <dbReference type="Ensembl" id="ENSDLAP00005028450.2"/>
    </source>
</evidence>
<keyword evidence="15 21" id="KW-1133">Transmembrane helix</keyword>
<dbReference type="GO" id="GO:0016342">
    <property type="term" value="C:catenin complex"/>
    <property type="evidence" value="ECO:0007669"/>
    <property type="project" value="TreeGrafter"/>
</dbReference>
<evidence type="ECO:0000256" key="19">
    <source>
        <dbReference type="RuleBase" id="RU003318"/>
    </source>
</evidence>
<dbReference type="FunFam" id="2.60.40.60:FF:000022">
    <property type="entry name" value="Cadherin 2"/>
    <property type="match status" value="1"/>
</dbReference>
<dbReference type="FunFam" id="2.60.40.60:FF:000027">
    <property type="entry name" value="Cadherin 2"/>
    <property type="match status" value="1"/>
</dbReference>
<dbReference type="AlphaFoldDB" id="A0A8C4F8G5"/>
<dbReference type="GO" id="GO:0005912">
    <property type="term" value="C:adherens junction"/>
    <property type="evidence" value="ECO:0007669"/>
    <property type="project" value="UniProtKB-SubCell"/>
</dbReference>
<dbReference type="GO" id="GO:0030010">
    <property type="term" value="P:establishment of cell polarity"/>
    <property type="evidence" value="ECO:0007669"/>
    <property type="project" value="UniProtKB-ARBA"/>
</dbReference>
<dbReference type="GO" id="GO:0007416">
    <property type="term" value="P:synapse assembly"/>
    <property type="evidence" value="ECO:0007669"/>
    <property type="project" value="TreeGrafter"/>
</dbReference>
<evidence type="ECO:0000256" key="14">
    <source>
        <dbReference type="ARBA" id="ARBA00022949"/>
    </source>
</evidence>
<keyword evidence="8 19" id="KW-0812">Transmembrane</keyword>
<dbReference type="PRINTS" id="PR01820">
    <property type="entry name" value="DESMOCOLLIN"/>
</dbReference>
<evidence type="ECO:0000256" key="8">
    <source>
        <dbReference type="ARBA" id="ARBA00022692"/>
    </source>
</evidence>
<dbReference type="InterPro" id="IPR000233">
    <property type="entry name" value="Cadherin_Y-type_LIR"/>
</dbReference>
<dbReference type="InterPro" id="IPR015919">
    <property type="entry name" value="Cadherin-like_sf"/>
</dbReference>
<dbReference type="FunFam" id="2.60.40.60:FF:000045">
    <property type="entry name" value="Cadherin 2"/>
    <property type="match status" value="1"/>
</dbReference>
<dbReference type="GO" id="GO:0048787">
    <property type="term" value="C:presynaptic active zone membrane"/>
    <property type="evidence" value="ECO:0007669"/>
    <property type="project" value="TreeGrafter"/>
</dbReference>
<dbReference type="PANTHER" id="PTHR24027:SF79">
    <property type="entry name" value="CADHERIN-2"/>
    <property type="match status" value="1"/>
</dbReference>
<dbReference type="GO" id="GO:0060027">
    <property type="term" value="P:convergent extension involved in gastrulation"/>
    <property type="evidence" value="ECO:0007669"/>
    <property type="project" value="UniProtKB-ARBA"/>
</dbReference>
<reference evidence="23" key="2">
    <citation type="submission" date="2025-09" db="UniProtKB">
        <authorList>
            <consortium name="Ensembl"/>
        </authorList>
    </citation>
    <scope>IDENTIFICATION</scope>
</reference>
<proteinExistence type="predicted"/>
<feature type="domain" description="Cadherin" evidence="22">
    <location>
        <begin position="120"/>
        <end position="227"/>
    </location>
</feature>
<dbReference type="GO" id="GO:0043005">
    <property type="term" value="C:neuron projection"/>
    <property type="evidence" value="ECO:0007669"/>
    <property type="project" value="TreeGrafter"/>
</dbReference>
<feature type="domain" description="Cadherin" evidence="22">
    <location>
        <begin position="564"/>
        <end position="675"/>
    </location>
</feature>
<dbReference type="GO" id="GO:0044331">
    <property type="term" value="P:cell-cell adhesion mediated by cadherin"/>
    <property type="evidence" value="ECO:0007669"/>
    <property type="project" value="TreeGrafter"/>
</dbReference>
<keyword evidence="9" id="KW-0479">Metal-binding</keyword>
<dbReference type="GO" id="GO:0000902">
    <property type="term" value="P:cell morphogenesis"/>
    <property type="evidence" value="ECO:0007669"/>
    <property type="project" value="TreeGrafter"/>
</dbReference>
<keyword evidence="12 18" id="KW-0106">Calcium</keyword>
<dbReference type="Proteomes" id="UP000694389">
    <property type="component" value="Unassembled WGS sequence"/>
</dbReference>
<feature type="transmembrane region" description="Helical" evidence="21">
    <location>
        <begin position="675"/>
        <end position="706"/>
    </location>
</feature>
<dbReference type="GO" id="GO:0014704">
    <property type="term" value="C:intercalated disc"/>
    <property type="evidence" value="ECO:0007669"/>
    <property type="project" value="TreeGrafter"/>
</dbReference>
<keyword evidence="24" id="KW-1185">Reference proteome</keyword>
<dbReference type="GO" id="GO:0007498">
    <property type="term" value="P:mesoderm development"/>
    <property type="evidence" value="ECO:0007669"/>
    <property type="project" value="UniProtKB-ARBA"/>
</dbReference>
<dbReference type="GO" id="GO:0099634">
    <property type="term" value="C:postsynaptic specialization membrane"/>
    <property type="evidence" value="ECO:0007669"/>
    <property type="project" value="TreeGrafter"/>
</dbReference>
<evidence type="ECO:0000256" key="4">
    <source>
        <dbReference type="ARBA" id="ARBA00004536"/>
    </source>
</evidence>
<protein>
    <submittedName>
        <fullName evidence="23">Cadherin 2, type 1, N-cadherin (neuronal)</fullName>
    </submittedName>
</protein>
<evidence type="ECO:0000256" key="10">
    <source>
        <dbReference type="ARBA" id="ARBA00022729"/>
    </source>
</evidence>
<dbReference type="GO" id="GO:0030057">
    <property type="term" value="C:desmosome"/>
    <property type="evidence" value="ECO:0007669"/>
    <property type="project" value="UniProtKB-SubCell"/>
</dbReference>
<dbReference type="GO" id="GO:0001841">
    <property type="term" value="P:neural tube formation"/>
    <property type="evidence" value="ECO:0007669"/>
    <property type="project" value="UniProtKB-ARBA"/>
</dbReference>
<keyword evidence="17" id="KW-0325">Glycoprotein</keyword>
<keyword evidence="14" id="KW-0965">Cell junction</keyword>
<evidence type="ECO:0000256" key="3">
    <source>
        <dbReference type="ARBA" id="ARBA00004251"/>
    </source>
</evidence>
<dbReference type="GO" id="GO:0009986">
    <property type="term" value="C:cell surface"/>
    <property type="evidence" value="ECO:0007669"/>
    <property type="project" value="UniProtKB-SubCell"/>
</dbReference>
<dbReference type="GO" id="GO:0016339">
    <property type="term" value="P:calcium-dependent cell-cell adhesion via plasma membrane cell adhesion molecules"/>
    <property type="evidence" value="ECO:0007669"/>
    <property type="project" value="TreeGrafter"/>
</dbReference>
<dbReference type="GO" id="GO:0005509">
    <property type="term" value="F:calcium ion binding"/>
    <property type="evidence" value="ECO:0007669"/>
    <property type="project" value="UniProtKB-UniRule"/>
</dbReference>
<dbReference type="FunFam" id="2.60.40.60:FF:000019">
    <property type="entry name" value="Cadherin 2"/>
    <property type="match status" value="1"/>
</dbReference>
<evidence type="ECO:0000256" key="13">
    <source>
        <dbReference type="ARBA" id="ARBA00022889"/>
    </source>
</evidence>
<gene>
    <name evidence="23" type="primary">LOC127350795</name>
</gene>
<keyword evidence="16 21" id="KW-0472">Membrane</keyword>
<evidence type="ECO:0000259" key="22">
    <source>
        <dbReference type="PROSITE" id="PS50268"/>
    </source>
</evidence>
<dbReference type="Pfam" id="PF01049">
    <property type="entry name" value="CADH_Y-type_LIR"/>
    <property type="match status" value="1"/>
</dbReference>
<reference evidence="23" key="1">
    <citation type="submission" date="2025-08" db="UniProtKB">
        <authorList>
            <consortium name="Ensembl"/>
        </authorList>
    </citation>
    <scope>IDENTIFICATION</scope>
</reference>
<keyword evidence="13 19" id="KW-0130">Cell adhesion</keyword>
<feature type="domain" description="Cadherin" evidence="22">
    <location>
        <begin position="458"/>
        <end position="565"/>
    </location>
</feature>
<dbReference type="PANTHER" id="PTHR24027">
    <property type="entry name" value="CADHERIN-23"/>
    <property type="match status" value="1"/>
</dbReference>
<dbReference type="GO" id="GO:0007043">
    <property type="term" value="P:cell-cell junction assembly"/>
    <property type="evidence" value="ECO:0007669"/>
    <property type="project" value="TreeGrafter"/>
</dbReference>